<accession>A0A4P9W012</accession>
<reference evidence="3" key="1">
    <citation type="journal article" date="2018" name="Nat. Microbiol.">
        <title>Leveraging single-cell genomics to expand the fungal tree of life.</title>
        <authorList>
            <person name="Ahrendt S.R."/>
            <person name="Quandt C.A."/>
            <person name="Ciobanu D."/>
            <person name="Clum A."/>
            <person name="Salamov A."/>
            <person name="Andreopoulos B."/>
            <person name="Cheng J.F."/>
            <person name="Woyke T."/>
            <person name="Pelin A."/>
            <person name="Henrissat B."/>
            <person name="Reynolds N.K."/>
            <person name="Benny G.L."/>
            <person name="Smith M.E."/>
            <person name="James T.Y."/>
            <person name="Grigoriev I.V."/>
        </authorList>
    </citation>
    <scope>NUCLEOTIDE SEQUENCE [LARGE SCALE GENOMIC DNA]</scope>
</reference>
<feature type="region of interest" description="Disordered" evidence="1">
    <location>
        <begin position="1"/>
        <end position="26"/>
    </location>
</feature>
<name>A0A4P9W012_9FUNG</name>
<protein>
    <submittedName>
        <fullName evidence="2">Uncharacterized protein</fullName>
    </submittedName>
</protein>
<evidence type="ECO:0000313" key="3">
    <source>
        <dbReference type="Proteomes" id="UP000269721"/>
    </source>
</evidence>
<keyword evidence="3" id="KW-1185">Reference proteome</keyword>
<evidence type="ECO:0000256" key="1">
    <source>
        <dbReference type="SAM" id="MobiDB-lite"/>
    </source>
</evidence>
<gene>
    <name evidence="2" type="ORF">BDK51DRAFT_28824</name>
</gene>
<dbReference type="Proteomes" id="UP000269721">
    <property type="component" value="Unassembled WGS sequence"/>
</dbReference>
<evidence type="ECO:0000313" key="2">
    <source>
        <dbReference type="EMBL" id="RKO84962.1"/>
    </source>
</evidence>
<organism evidence="2 3">
    <name type="scientific">Blyttiomyces helicus</name>
    <dbReference type="NCBI Taxonomy" id="388810"/>
    <lineage>
        <taxon>Eukaryota</taxon>
        <taxon>Fungi</taxon>
        <taxon>Fungi incertae sedis</taxon>
        <taxon>Chytridiomycota</taxon>
        <taxon>Chytridiomycota incertae sedis</taxon>
        <taxon>Chytridiomycetes</taxon>
        <taxon>Chytridiomycetes incertae sedis</taxon>
        <taxon>Blyttiomyces</taxon>
    </lineage>
</organism>
<dbReference type="EMBL" id="KZ999549">
    <property type="protein sequence ID" value="RKO84962.1"/>
    <property type="molecule type" value="Genomic_DNA"/>
</dbReference>
<sequence>MFGGGRGGKCMLRSLKSRSPPHLEGPRLRGPLLAPPVWSSFSLPQMPAATEQVVLGQEIIFNMLGWLRQRYEQGDSKEYRSQRSLIRLPQGTTNNVAAGTNRNNIKGERQRLWFARLPPNGNPLFGTKVKSAPLLLIKYKRSLPLRRRRLEIAVYEFTLEARGGLAESAVCSAPLSLLLAFSAALEPLAVTPTSVVNGKYVATLSKWRKPPTLSATFDEELTTGEVVPILQSPAGFVDFHQHLRMGLGNDATKSDFIREIEWQHRDGLIDTLTANKALNTLVKAQMRMQYGTGRERYKPTLERSNGSKSEMALVW</sequence>
<proteinExistence type="predicted"/>
<dbReference type="AlphaFoldDB" id="A0A4P9W012"/>